<dbReference type="EMBL" id="JRZE01000006">
    <property type="protein sequence ID" value="KHF43409.1"/>
    <property type="molecule type" value="Genomic_DNA"/>
</dbReference>
<proteinExistence type="predicted"/>
<dbReference type="Proteomes" id="UP000030848">
    <property type="component" value="Unassembled WGS sequence"/>
</dbReference>
<organism evidence="2 3">
    <name type="scientific">Saccharomonospora viridis</name>
    <dbReference type="NCBI Taxonomy" id="1852"/>
    <lineage>
        <taxon>Bacteria</taxon>
        <taxon>Bacillati</taxon>
        <taxon>Actinomycetota</taxon>
        <taxon>Actinomycetes</taxon>
        <taxon>Pseudonocardiales</taxon>
        <taxon>Pseudonocardiaceae</taxon>
        <taxon>Saccharomonospora</taxon>
    </lineage>
</organism>
<evidence type="ECO:0000256" key="1">
    <source>
        <dbReference type="SAM" id="MobiDB-lite"/>
    </source>
</evidence>
<accession>A0A837D6H3</accession>
<name>A0A837D6H3_9PSEU</name>
<evidence type="ECO:0000313" key="3">
    <source>
        <dbReference type="Proteomes" id="UP000030848"/>
    </source>
</evidence>
<reference evidence="2 3" key="1">
    <citation type="submission" date="2014-10" db="EMBL/GenBank/DDBJ databases">
        <title>Genome sequence of Micropolyspora internatus JCM3315.</title>
        <authorList>
            <person name="Shin S.-K."/>
            <person name="Yi H."/>
        </authorList>
    </citation>
    <scope>NUCLEOTIDE SEQUENCE [LARGE SCALE GENOMIC DNA]</scope>
    <source>
        <strain evidence="2 3">JCM 3315</strain>
    </source>
</reference>
<gene>
    <name evidence="2" type="ORF">MINT15_36110</name>
</gene>
<comment type="caution">
    <text evidence="2">The sequence shown here is derived from an EMBL/GenBank/DDBJ whole genome shotgun (WGS) entry which is preliminary data.</text>
</comment>
<sequence>MRATSKRWTETTMAEAEHTEGDTPPLYSALLRPRFTGA</sequence>
<feature type="region of interest" description="Disordered" evidence="1">
    <location>
        <begin position="1"/>
        <end position="38"/>
    </location>
</feature>
<evidence type="ECO:0000313" key="2">
    <source>
        <dbReference type="EMBL" id="KHF43409.1"/>
    </source>
</evidence>
<protein>
    <submittedName>
        <fullName evidence="2">Uncharacterized protein</fullName>
    </submittedName>
</protein>
<dbReference type="AlphaFoldDB" id="A0A837D6H3"/>